<dbReference type="EMBL" id="GBXM01102474">
    <property type="protein sequence ID" value="JAH06103.1"/>
    <property type="molecule type" value="Transcribed_RNA"/>
</dbReference>
<reference evidence="1" key="1">
    <citation type="submission" date="2014-11" db="EMBL/GenBank/DDBJ databases">
        <authorList>
            <person name="Amaro Gonzalez C."/>
        </authorList>
    </citation>
    <scope>NUCLEOTIDE SEQUENCE</scope>
</reference>
<evidence type="ECO:0000313" key="1">
    <source>
        <dbReference type="EMBL" id="JAH06103.1"/>
    </source>
</evidence>
<accession>A0A0E9PQG4</accession>
<protein>
    <submittedName>
        <fullName evidence="1">Uncharacterized protein</fullName>
    </submittedName>
</protein>
<reference evidence="1" key="2">
    <citation type="journal article" date="2015" name="Fish Shellfish Immunol.">
        <title>Early steps in the European eel (Anguilla anguilla)-Vibrio vulnificus interaction in the gills: Role of the RtxA13 toxin.</title>
        <authorList>
            <person name="Callol A."/>
            <person name="Pajuelo D."/>
            <person name="Ebbesson L."/>
            <person name="Teles M."/>
            <person name="MacKenzie S."/>
            <person name="Amaro C."/>
        </authorList>
    </citation>
    <scope>NUCLEOTIDE SEQUENCE</scope>
</reference>
<name>A0A0E9PQG4_ANGAN</name>
<organism evidence="1">
    <name type="scientific">Anguilla anguilla</name>
    <name type="common">European freshwater eel</name>
    <name type="synonym">Muraena anguilla</name>
    <dbReference type="NCBI Taxonomy" id="7936"/>
    <lineage>
        <taxon>Eukaryota</taxon>
        <taxon>Metazoa</taxon>
        <taxon>Chordata</taxon>
        <taxon>Craniata</taxon>
        <taxon>Vertebrata</taxon>
        <taxon>Euteleostomi</taxon>
        <taxon>Actinopterygii</taxon>
        <taxon>Neopterygii</taxon>
        <taxon>Teleostei</taxon>
        <taxon>Anguilliformes</taxon>
        <taxon>Anguillidae</taxon>
        <taxon>Anguilla</taxon>
    </lineage>
</organism>
<dbReference type="AlphaFoldDB" id="A0A0E9PQG4"/>
<proteinExistence type="predicted"/>
<sequence>MFFAEQGHLIWSGRIIILTHISPRVHPV</sequence>